<evidence type="ECO:0000313" key="1">
    <source>
        <dbReference type="EMBL" id="PWN52112.1"/>
    </source>
</evidence>
<organism evidence="1 2">
    <name type="scientific">Violaceomyces palustris</name>
    <dbReference type="NCBI Taxonomy" id="1673888"/>
    <lineage>
        <taxon>Eukaryota</taxon>
        <taxon>Fungi</taxon>
        <taxon>Dikarya</taxon>
        <taxon>Basidiomycota</taxon>
        <taxon>Ustilaginomycotina</taxon>
        <taxon>Ustilaginomycetes</taxon>
        <taxon>Violaceomycetales</taxon>
        <taxon>Violaceomycetaceae</taxon>
        <taxon>Violaceomyces</taxon>
    </lineage>
</organism>
<dbReference type="Proteomes" id="UP000245626">
    <property type="component" value="Unassembled WGS sequence"/>
</dbReference>
<name>A0ACD0P231_9BASI</name>
<reference evidence="1 2" key="1">
    <citation type="journal article" date="2018" name="Mol. Biol. Evol.">
        <title>Broad Genomic Sampling Reveals a Smut Pathogenic Ancestry of the Fungal Clade Ustilaginomycotina.</title>
        <authorList>
            <person name="Kijpornyongpan T."/>
            <person name="Mondo S.J."/>
            <person name="Barry K."/>
            <person name="Sandor L."/>
            <person name="Lee J."/>
            <person name="Lipzen A."/>
            <person name="Pangilinan J."/>
            <person name="LaButti K."/>
            <person name="Hainaut M."/>
            <person name="Henrissat B."/>
            <person name="Grigoriev I.V."/>
            <person name="Spatafora J.W."/>
            <person name="Aime M.C."/>
        </authorList>
    </citation>
    <scope>NUCLEOTIDE SEQUENCE [LARGE SCALE GENOMIC DNA]</scope>
    <source>
        <strain evidence="1 2">SA 807</strain>
    </source>
</reference>
<dbReference type="EMBL" id="KZ819796">
    <property type="protein sequence ID" value="PWN52112.1"/>
    <property type="molecule type" value="Genomic_DNA"/>
</dbReference>
<sequence>MSSFDSSTSQPSLPLHRLRFVDWSPSTITALAISPSIDGSSSNLSSSSSRRGILAIGRQNGDIELCTWLESKAASKQEIGNQGNAKGWVVHTTLPGQVKAKVESLAFVNSHSTDPSKASPLRLFSSSGGAILTEHFLPQQLKNLGSKKPSATFNRPTGLSALFPSSSSSSSATIDESQAPGTIRTLPSLGGAIWSLAPSPTGKYLAIGCEDGYVRILDISDNKFEHLANASSRDREIVSKMSKAQGRVMSLAWGPPVKKAKAEVSGAARRKGDGQVHGSDSDSDSDDSGSDEDEEEEDAWSESFLFGGLGTSAALVWEAKSGRVTNKVLVQKAKGEQTIVWSVAVLPDGTLVTGDSTGVVTFFDARTRVPIPGATFKAHANGSDVLVLCVGPDGKAVYSAGVDQKVAEYALVRGGGGISGGGGDSRKKGGKGNDKKERWVFITARRLHAHDIRALAMDPPFDMREAVSSRLENRALAPDRLPILLSGGIDFNLVLIPASPPSGVNVKIQAPKGQAAQLNPISSNALTTFADTTQRRVPFVPSSSRNGSSGGGAVVKICASKEWILLRRETSVGIWKLDLANSDLEDELQLVENGSIPANWGKLIEMEIKTKTNITCLDISPDGQFLAVSDLYETKLFALEEREHRNGKTGEKWTSVEPRKLSSFGRAFGGQGLAPGASALCFTPDSCRLVIASWAGSYVHVLELPVISSGQRKSGTFRLLRSFGQHRRKAGTLATDATGRGDATSSRAIAGRNASAGSNGHANGVQIGGGGGKVNGDAAGASSGSDEEMDLDDSSKDRVRVERTTQSLIHLVNVSPDGAWLSTVSSDLQHHIFNLDSLTHSRTLPSPSSLPSGASFHPDKSGLLTLIFSDNKAVFWDVEEGKELVHGSNPKEVAWSRGLTWALNEKLSTIREAAVGNFWLPTRTNKDGSRTEAFVAWGPTWIATARTEGKMMVNAQQQAQRTNQASNLDEAQAATVAQTSPQKSSKRALGDTSASSPNQVAWNVRVTFKYQPLVFVGSLKAPGTAREDHLVVLERPFFELARNLPPAFYRGARYGA</sequence>
<protein>
    <submittedName>
        <fullName evidence="1">WD40 repeat-like protein</fullName>
    </submittedName>
</protein>
<accession>A0ACD0P231</accession>
<proteinExistence type="predicted"/>
<evidence type="ECO:0000313" key="2">
    <source>
        <dbReference type="Proteomes" id="UP000245626"/>
    </source>
</evidence>
<keyword evidence="2" id="KW-1185">Reference proteome</keyword>
<gene>
    <name evidence="1" type="ORF">IE53DRAFT_385480</name>
</gene>